<evidence type="ECO:0000313" key="6">
    <source>
        <dbReference type="EMBL" id="WXL29157.1"/>
    </source>
</evidence>
<dbReference type="SUPFAM" id="SSF53659">
    <property type="entry name" value="Isocitrate/Isopropylmalate dehydrogenase-like"/>
    <property type="match status" value="1"/>
</dbReference>
<feature type="domain" description="Phosphate acetyl/butaryl transferase" evidence="5">
    <location>
        <begin position="12"/>
        <end position="311"/>
    </location>
</feature>
<organism evidence="6 7">
    <name type="scientific">Mycoplasmopsis felifaucium</name>
    <dbReference type="NCBI Taxonomy" id="35768"/>
    <lineage>
        <taxon>Bacteria</taxon>
        <taxon>Bacillati</taxon>
        <taxon>Mycoplasmatota</taxon>
        <taxon>Mycoplasmoidales</taxon>
        <taxon>Metamycoplasmataceae</taxon>
        <taxon>Mycoplasmopsis</taxon>
    </lineage>
</organism>
<sequence>MNFLSLLDAELQKLENKTILLIDGDDPRAISAAILAKKYKNLNIVLLVEKEIENTDGLNIINMNQNPDKIEELANKYVEIRKGKDTIETARKLLKTRPFYAMMLLATKEVEGVVGGLNYSTADILRAAFKTIGPKEGIKTISSVMIMHKNDETYFFTDISVNPKPELNALVDIAKNAASFAKSFSIEPKLAFLSFSTDGSAVTPDTQIVSEACRKFNEEYDGLNAIGEIQLDAALDLKVRELKYKHDSYNSPSNVLVFPDLNAGNIGYKIAQRLGNFGAIGPIITGVKMPVNDLSRGSTVDDVLNTILITAMQTK</sequence>
<keyword evidence="7" id="KW-1185">Reference proteome</keyword>
<name>A0ABZ2RSF4_9BACT</name>
<reference evidence="6" key="1">
    <citation type="submission" date="2024-03" db="EMBL/GenBank/DDBJ databases">
        <title>Complete genome sequence of Mycoplasma felifaucium Z921 isolated from the trachea of a cheetah.</title>
        <authorList>
            <person name="Spergser J."/>
        </authorList>
    </citation>
    <scope>NUCLEOTIDE SEQUENCE [LARGE SCALE GENOMIC DNA]</scope>
    <source>
        <strain evidence="6">Z921</strain>
    </source>
</reference>
<evidence type="ECO:0000259" key="5">
    <source>
        <dbReference type="Pfam" id="PF01515"/>
    </source>
</evidence>
<dbReference type="PANTHER" id="PTHR43356">
    <property type="entry name" value="PHOSPHATE ACETYLTRANSFERASE"/>
    <property type="match status" value="1"/>
</dbReference>
<dbReference type="PANTHER" id="PTHR43356:SF3">
    <property type="entry name" value="PHOSPHATE ACETYLTRANSFERASE"/>
    <property type="match status" value="1"/>
</dbReference>
<accession>A0ABZ2RSF4</accession>
<keyword evidence="3 6" id="KW-0808">Transferase</keyword>
<gene>
    <name evidence="6" type="ORF">WG617_00690</name>
</gene>
<dbReference type="EC" id="2.3.1.8" evidence="6"/>
<dbReference type="RefSeq" id="WP_338822766.1">
    <property type="nucleotide sequence ID" value="NZ_CP148067.1"/>
</dbReference>
<dbReference type="InterPro" id="IPR002505">
    <property type="entry name" value="PTA_PTB"/>
</dbReference>
<comment type="similarity">
    <text evidence="2">Belongs to the phosphate acetyltransferase and butyryltransferase family.</text>
</comment>
<evidence type="ECO:0000313" key="7">
    <source>
        <dbReference type="Proteomes" id="UP001477443"/>
    </source>
</evidence>
<dbReference type="InterPro" id="IPR042113">
    <property type="entry name" value="P_AcTrfase_dom1"/>
</dbReference>
<protein>
    <submittedName>
        <fullName evidence="6">Phosphate acetyltransferase</fullName>
        <ecNumber evidence="6">2.3.1.8</ecNumber>
    </submittedName>
</protein>
<keyword evidence="4 6" id="KW-0012">Acyltransferase</keyword>
<dbReference type="Pfam" id="PF01515">
    <property type="entry name" value="PTA_PTB"/>
    <property type="match status" value="1"/>
</dbReference>
<proteinExistence type="inferred from homology"/>
<evidence type="ECO:0000256" key="2">
    <source>
        <dbReference type="ARBA" id="ARBA00005656"/>
    </source>
</evidence>
<dbReference type="Gene3D" id="3.40.50.10750">
    <property type="entry name" value="Isocitrate/Isopropylmalate dehydrogenase-like"/>
    <property type="match status" value="1"/>
</dbReference>
<comment type="catalytic activity">
    <reaction evidence="1">
        <text>acetyl-CoA + phosphate = acetyl phosphate + CoA</text>
        <dbReference type="Rhea" id="RHEA:19521"/>
        <dbReference type="ChEBI" id="CHEBI:22191"/>
        <dbReference type="ChEBI" id="CHEBI:43474"/>
        <dbReference type="ChEBI" id="CHEBI:57287"/>
        <dbReference type="ChEBI" id="CHEBI:57288"/>
        <dbReference type="EC" id="2.3.1.8"/>
    </reaction>
</comment>
<dbReference type="Proteomes" id="UP001477443">
    <property type="component" value="Chromosome"/>
</dbReference>
<dbReference type="Gene3D" id="3.40.50.10950">
    <property type="match status" value="1"/>
</dbReference>
<dbReference type="GO" id="GO:0008959">
    <property type="term" value="F:phosphate acetyltransferase activity"/>
    <property type="evidence" value="ECO:0007669"/>
    <property type="project" value="UniProtKB-EC"/>
</dbReference>
<dbReference type="InterPro" id="IPR050500">
    <property type="entry name" value="Phos_Acetyltrans/Butyryltrans"/>
</dbReference>
<dbReference type="PIRSF" id="PIRSF000428">
    <property type="entry name" value="P_Ac_trans"/>
    <property type="match status" value="1"/>
</dbReference>
<dbReference type="InterPro" id="IPR042112">
    <property type="entry name" value="P_AcTrfase_dom2"/>
</dbReference>
<dbReference type="EMBL" id="CP148067">
    <property type="protein sequence ID" value="WXL29157.1"/>
    <property type="molecule type" value="Genomic_DNA"/>
</dbReference>
<evidence type="ECO:0000256" key="1">
    <source>
        <dbReference type="ARBA" id="ARBA00000705"/>
    </source>
</evidence>
<dbReference type="InterPro" id="IPR012147">
    <property type="entry name" value="P_Ac_Bu_trans"/>
</dbReference>
<evidence type="ECO:0000256" key="3">
    <source>
        <dbReference type="ARBA" id="ARBA00022679"/>
    </source>
</evidence>
<dbReference type="NCBIfam" id="NF007233">
    <property type="entry name" value="PRK09653.1"/>
    <property type="match status" value="1"/>
</dbReference>
<evidence type="ECO:0000256" key="4">
    <source>
        <dbReference type="ARBA" id="ARBA00023315"/>
    </source>
</evidence>